<organism evidence="1 2">
    <name type="scientific">Dibothriocephalus latus</name>
    <name type="common">Fish tapeworm</name>
    <name type="synonym">Diphyllobothrium latum</name>
    <dbReference type="NCBI Taxonomy" id="60516"/>
    <lineage>
        <taxon>Eukaryota</taxon>
        <taxon>Metazoa</taxon>
        <taxon>Spiralia</taxon>
        <taxon>Lophotrochozoa</taxon>
        <taxon>Platyhelminthes</taxon>
        <taxon>Cestoda</taxon>
        <taxon>Eucestoda</taxon>
        <taxon>Diphyllobothriidea</taxon>
        <taxon>Diphyllobothriidae</taxon>
        <taxon>Dibothriocephalus</taxon>
    </lineage>
</organism>
<dbReference type="PANTHER" id="PTHR21608">
    <property type="entry name" value="KINESIN-LIKE PROTEIN CG14535"/>
    <property type="match status" value="1"/>
</dbReference>
<feature type="non-terminal residue" evidence="1">
    <location>
        <position position="112"/>
    </location>
</feature>
<keyword evidence="2" id="KW-1185">Reference proteome</keyword>
<protein>
    <submittedName>
        <fullName evidence="1">Uncharacterized protein</fullName>
    </submittedName>
</protein>
<dbReference type="AlphaFoldDB" id="A0A3P7RDD6"/>
<dbReference type="PANTHER" id="PTHR21608:SF7">
    <property type="entry name" value="KINESIN-LIKE PROTEIN CG14535"/>
    <property type="match status" value="1"/>
</dbReference>
<dbReference type="GO" id="GO:0007018">
    <property type="term" value="P:microtubule-based movement"/>
    <property type="evidence" value="ECO:0007669"/>
    <property type="project" value="InterPro"/>
</dbReference>
<reference evidence="1 2" key="1">
    <citation type="submission" date="2018-11" db="EMBL/GenBank/DDBJ databases">
        <authorList>
            <consortium name="Pathogen Informatics"/>
        </authorList>
    </citation>
    <scope>NUCLEOTIDE SEQUENCE [LARGE SCALE GENOMIC DNA]</scope>
</reference>
<evidence type="ECO:0000313" key="2">
    <source>
        <dbReference type="Proteomes" id="UP000281553"/>
    </source>
</evidence>
<dbReference type="Proteomes" id="UP000281553">
    <property type="component" value="Unassembled WGS sequence"/>
</dbReference>
<proteinExistence type="predicted"/>
<dbReference type="InterPro" id="IPR027640">
    <property type="entry name" value="Kinesin-like_fam"/>
</dbReference>
<evidence type="ECO:0000313" key="1">
    <source>
        <dbReference type="EMBL" id="VDN38789.1"/>
    </source>
</evidence>
<dbReference type="OrthoDB" id="8862460at2759"/>
<name>A0A3P7RDD6_DIBLA</name>
<accession>A0A3P7RDD6</accession>
<gene>
    <name evidence="1" type="ORF">DILT_LOCUS17691</name>
</gene>
<dbReference type="GO" id="GO:0003777">
    <property type="term" value="F:microtubule motor activity"/>
    <property type="evidence" value="ECO:0007669"/>
    <property type="project" value="InterPro"/>
</dbReference>
<dbReference type="EMBL" id="UYRU01093949">
    <property type="protein sequence ID" value="VDN38789.1"/>
    <property type="molecule type" value="Genomic_DNA"/>
</dbReference>
<sequence>MDSLTELRAPSAHFAAHLLDVALSNRACDRGLCDAALSHTLFTLHVYQYKVEKNGSEAEVSGGRSRLQLLHLGCGRYSQHSKDQKEEAELPPKAAPKSLSISGIASVLLGLL</sequence>